<dbReference type="KEGG" id="cvn:111106139"/>
<keyword evidence="1" id="KW-0479">Metal-binding</keyword>
<dbReference type="SUPFAM" id="SSF57845">
    <property type="entry name" value="B-box zinc-binding domain"/>
    <property type="match status" value="1"/>
</dbReference>
<dbReference type="RefSeq" id="XP_022296394.1">
    <property type="nucleotide sequence ID" value="XM_022440686.1"/>
</dbReference>
<protein>
    <submittedName>
        <fullName evidence="4 5">Uncharacterized protein LOC111106139 isoform X1</fullName>
    </submittedName>
</protein>
<dbReference type="PANTHER" id="PTHR25462">
    <property type="entry name" value="BONUS, ISOFORM C-RELATED"/>
    <property type="match status" value="1"/>
</dbReference>
<dbReference type="CDD" id="cd19756">
    <property type="entry name" value="Bbox2"/>
    <property type="match status" value="1"/>
</dbReference>
<dbReference type="RefSeq" id="XP_022296395.1">
    <property type="nucleotide sequence ID" value="XM_022440687.1"/>
</dbReference>
<evidence type="ECO:0000259" key="2">
    <source>
        <dbReference type="PROSITE" id="PS50119"/>
    </source>
</evidence>
<sequence>MNTMTSLRSWAQDVIACDLCAKPTQLYCNTCQVNLCEECASKHKEKFHHPSHNIVPFIEKDIKLTFLSCRIHPGEKCKNHCMKCDKPVCMKCISYGTHAGHEVINAEKYIKDKKKTIETDIDRIKSKILKYQNIADDCVGRISDVKSKFADLEQDVDMQRQLWHEEVDSMFDKLGFLMQYLKNKKFYALAKQQVDMLTMLSDMRDEVEESKQILHSYNLSTVSAYQLKFKEYREPPEIFVDITCLKTLSNLASESVMDLNLKGFKAMLKKVSKRVMGNINFFSTRTLVDEAKEIASIQTKQKPLFRVALVGGNEAWVSGITNTITRVDLQGSKFATFKSTCQEWPADIATSQQGELIYTDNEKGTVYIVRDGTIETLITAPRDWNPNSIFCSRFGYIVVNISFMKSNKIVFYNGKYITQQIDKDELGIPIFKEGNYSLRMTENNNGDICVSDSNANIVVVLDRIGGVRFRYDGAPANRKNRFGPKDVVTDSLSQIIVSDYNNDSLHILDQNGRLLRCIDNCALSRPCGLSVDSVGRLWVVLCHSGEIKVLEYLTNM</sequence>
<keyword evidence="1" id="KW-0863">Zinc-finger</keyword>
<dbReference type="InterPro" id="IPR047153">
    <property type="entry name" value="TRIM45/56/19-like"/>
</dbReference>
<name>A0A8B8B046_CRAVI</name>
<dbReference type="SMART" id="SM00336">
    <property type="entry name" value="BBOX"/>
    <property type="match status" value="2"/>
</dbReference>
<evidence type="ECO:0000313" key="5">
    <source>
        <dbReference type="RefSeq" id="XP_022296393.1"/>
    </source>
</evidence>
<dbReference type="InterPro" id="IPR000315">
    <property type="entry name" value="Znf_B-box"/>
</dbReference>
<keyword evidence="1" id="KW-0862">Zinc</keyword>
<dbReference type="PANTHER" id="PTHR25462:SF229">
    <property type="entry name" value="TRANSCRIPTION INTERMEDIARY FACTOR 1-BETA"/>
    <property type="match status" value="1"/>
</dbReference>
<dbReference type="Proteomes" id="UP000694844">
    <property type="component" value="Chromosome 8"/>
</dbReference>
<dbReference type="RefSeq" id="XP_022296393.1">
    <property type="nucleotide sequence ID" value="XM_022440685.1"/>
</dbReference>
<accession>A0A8B8B046</accession>
<dbReference type="InterPro" id="IPR011042">
    <property type="entry name" value="6-blade_b-propeller_TolB-like"/>
</dbReference>
<dbReference type="Gene3D" id="2.120.10.30">
    <property type="entry name" value="TolB, C-terminal domain"/>
    <property type="match status" value="1"/>
</dbReference>
<dbReference type="OrthoDB" id="6064205at2759"/>
<dbReference type="Pfam" id="PF00643">
    <property type="entry name" value="zf-B_box"/>
    <property type="match status" value="2"/>
</dbReference>
<feature type="domain" description="B box-type" evidence="2">
    <location>
        <begin position="12"/>
        <end position="57"/>
    </location>
</feature>
<keyword evidence="3" id="KW-1185">Reference proteome</keyword>
<dbReference type="AlphaFoldDB" id="A0A8B8B046"/>
<dbReference type="PROSITE" id="PS50119">
    <property type="entry name" value="ZF_BBOX"/>
    <property type="match status" value="2"/>
</dbReference>
<dbReference type="SUPFAM" id="SSF101898">
    <property type="entry name" value="NHL repeat"/>
    <property type="match status" value="1"/>
</dbReference>
<dbReference type="CDD" id="cd19757">
    <property type="entry name" value="Bbox1"/>
    <property type="match status" value="1"/>
</dbReference>
<dbReference type="RefSeq" id="XP_022296392.1">
    <property type="nucleotide sequence ID" value="XM_022440684.1"/>
</dbReference>
<gene>
    <name evidence="4 5 6 7" type="primary">LOC111106139</name>
</gene>
<evidence type="ECO:0000313" key="7">
    <source>
        <dbReference type="RefSeq" id="XP_022296395.1"/>
    </source>
</evidence>
<dbReference type="GO" id="GO:0006513">
    <property type="term" value="P:protein monoubiquitination"/>
    <property type="evidence" value="ECO:0007669"/>
    <property type="project" value="TreeGrafter"/>
</dbReference>
<evidence type="ECO:0000256" key="1">
    <source>
        <dbReference type="PROSITE-ProRule" id="PRU00024"/>
    </source>
</evidence>
<evidence type="ECO:0000313" key="6">
    <source>
        <dbReference type="RefSeq" id="XP_022296394.1"/>
    </source>
</evidence>
<evidence type="ECO:0000313" key="4">
    <source>
        <dbReference type="RefSeq" id="XP_022296392.1"/>
    </source>
</evidence>
<dbReference type="GO" id="GO:0008270">
    <property type="term" value="F:zinc ion binding"/>
    <property type="evidence" value="ECO:0007669"/>
    <property type="project" value="UniProtKB-KW"/>
</dbReference>
<evidence type="ECO:0000313" key="3">
    <source>
        <dbReference type="Proteomes" id="UP000694844"/>
    </source>
</evidence>
<feature type="domain" description="B box-type" evidence="2">
    <location>
        <begin position="69"/>
        <end position="106"/>
    </location>
</feature>
<proteinExistence type="predicted"/>
<dbReference type="GeneID" id="111106139"/>
<organism evidence="3 5">
    <name type="scientific">Crassostrea virginica</name>
    <name type="common">Eastern oyster</name>
    <dbReference type="NCBI Taxonomy" id="6565"/>
    <lineage>
        <taxon>Eukaryota</taxon>
        <taxon>Metazoa</taxon>
        <taxon>Spiralia</taxon>
        <taxon>Lophotrochozoa</taxon>
        <taxon>Mollusca</taxon>
        <taxon>Bivalvia</taxon>
        <taxon>Autobranchia</taxon>
        <taxon>Pteriomorphia</taxon>
        <taxon>Ostreida</taxon>
        <taxon>Ostreoidea</taxon>
        <taxon>Ostreidae</taxon>
        <taxon>Crassostrea</taxon>
    </lineage>
</organism>
<dbReference type="GO" id="GO:0061630">
    <property type="term" value="F:ubiquitin protein ligase activity"/>
    <property type="evidence" value="ECO:0007669"/>
    <property type="project" value="TreeGrafter"/>
</dbReference>
<reference evidence="4 5" key="1">
    <citation type="submission" date="2025-04" db="UniProtKB">
        <authorList>
            <consortium name="RefSeq"/>
        </authorList>
    </citation>
    <scope>IDENTIFICATION</scope>
    <source>
        <tissue evidence="4 5">Whole sample</tissue>
    </source>
</reference>
<dbReference type="Gene3D" id="3.30.160.60">
    <property type="entry name" value="Classic Zinc Finger"/>
    <property type="match status" value="1"/>
</dbReference>